<dbReference type="OrthoDB" id="5187906at2"/>
<protein>
    <submittedName>
        <fullName evidence="1">DNA repair protein RadA</fullName>
    </submittedName>
</protein>
<proteinExistence type="predicted"/>
<gene>
    <name evidence="1" type="ORF">UABAM_02792</name>
</gene>
<dbReference type="Proteomes" id="UP000326354">
    <property type="component" value="Chromosome"/>
</dbReference>
<dbReference type="AlphaFoldDB" id="A0A5S9F4P0"/>
<evidence type="ECO:0000313" key="1">
    <source>
        <dbReference type="EMBL" id="BBM84432.1"/>
    </source>
</evidence>
<dbReference type="KEGG" id="uam:UABAM_02792"/>
<dbReference type="Gene3D" id="3.40.50.300">
    <property type="entry name" value="P-loop containing nucleotide triphosphate hydrolases"/>
    <property type="match status" value="1"/>
</dbReference>
<keyword evidence="2" id="KW-1185">Reference proteome</keyword>
<accession>A0A5S9F4P0</accession>
<dbReference type="RefSeq" id="WP_151968588.1">
    <property type="nucleotide sequence ID" value="NZ_AP019860.1"/>
</dbReference>
<evidence type="ECO:0000313" key="2">
    <source>
        <dbReference type="Proteomes" id="UP000326354"/>
    </source>
</evidence>
<name>A0A5S9F4P0_UABAM</name>
<dbReference type="SUPFAM" id="SSF52540">
    <property type="entry name" value="P-loop containing nucleoside triphosphate hydrolases"/>
    <property type="match status" value="1"/>
</dbReference>
<sequence length="272" mass="31108">MRICLGCNEEVYGVSCCGLIIDLESVLGITSNDLTARNTTNLEQQRRVDEHYHDHLFDDYHDEENLVSTDIAFETEVQENYIKGFEFLGSLPKKYRLMIHGLPGSGKSTFSLMFANRISNAHSKTLYLCVEEGAKSATMLKKIKQMRIRNKHLYLFHSNNEDEIYHRIASLGISNVVVDSANRGHIPLEFLIRLYEHIAGVLVYTMHSTKDGKHRGGTEFAHECDIEVRVTKGVAQTLKNRHGELASYQIFKKVYKNGSHRCKRQNFTIVPD</sequence>
<reference evidence="1 2" key="1">
    <citation type="submission" date="2019-08" db="EMBL/GenBank/DDBJ databases">
        <title>Complete genome sequence of Candidatus Uab amorphum.</title>
        <authorList>
            <person name="Shiratori T."/>
            <person name="Suzuki S."/>
            <person name="Kakizawa Y."/>
            <person name="Ishida K."/>
        </authorList>
    </citation>
    <scope>NUCLEOTIDE SEQUENCE [LARGE SCALE GENOMIC DNA]</scope>
    <source>
        <strain evidence="1 2">SRT547</strain>
    </source>
</reference>
<organism evidence="1 2">
    <name type="scientific">Uabimicrobium amorphum</name>
    <dbReference type="NCBI Taxonomy" id="2596890"/>
    <lineage>
        <taxon>Bacteria</taxon>
        <taxon>Pseudomonadati</taxon>
        <taxon>Planctomycetota</taxon>
        <taxon>Candidatus Uabimicrobiia</taxon>
        <taxon>Candidatus Uabimicrobiales</taxon>
        <taxon>Candidatus Uabimicrobiaceae</taxon>
        <taxon>Candidatus Uabimicrobium</taxon>
    </lineage>
</organism>
<dbReference type="InterPro" id="IPR027417">
    <property type="entry name" value="P-loop_NTPase"/>
</dbReference>
<dbReference type="EMBL" id="AP019860">
    <property type="protein sequence ID" value="BBM84432.1"/>
    <property type="molecule type" value="Genomic_DNA"/>
</dbReference>